<sequence>MSTEQKVTTPRELEEGAASTAAPSEHEHEKAVSTAHSKEEKEADIIAAYKEEADPTKAEGPETGLDDTDYPTGLRFWLVITALWLVIFLVALDQTIVSTAVPVITNNFNSFSDVGWYASAYLMTSTAFQPMAGRLYSLFSVKWVFFVCCFIFELGSLICAVAKDSSTFIGGRAVAGTGLAGLYVGAFVIVTMIAPLRLRPLLTSSMGAIYGIGACLGPIIGGAFTSGSAGWRWCFWLNLVLYAPVVSFIVLFFKLPSYKQDKVWYKRIANIDYLGTALILTAVVCILLVCQWGGIKYSWSDSKIIGLIVGFVVIWIAFWIDQYFQGENATIPLRLFTHRTVGFGSAVNFAVASAYFSVLYYTPIYFQSVQGSSAIRSGVQTLPLVFAVIFAVTASGTIVNKTGHYIPSIFFGTAALALGCASLAYLKPDSSQAFWCGTQFLTGFGAGWAWMLPFIAGSNALAVQDIPVGSSIVTFFQVLGGTIFVSVGQAIFQNKFVLYLDHIPGANTQQIVAHGVSAFREFTPAELLPAVSEAANRAVTKTFIMSAVVAAVGFFATFGMELNRKAAIQ</sequence>
<feature type="transmembrane region" description="Helical" evidence="6">
    <location>
        <begin position="233"/>
        <end position="253"/>
    </location>
</feature>
<evidence type="ECO:0000313" key="8">
    <source>
        <dbReference type="EMBL" id="PWN87371.1"/>
    </source>
</evidence>
<accession>A0A316YE14</accession>
<feature type="transmembrane region" description="Helical" evidence="6">
    <location>
        <begin position="143"/>
        <end position="162"/>
    </location>
</feature>
<dbReference type="PROSITE" id="PS50850">
    <property type="entry name" value="MFS"/>
    <property type="match status" value="1"/>
</dbReference>
<evidence type="ECO:0000256" key="2">
    <source>
        <dbReference type="ARBA" id="ARBA00022692"/>
    </source>
</evidence>
<evidence type="ECO:0000256" key="6">
    <source>
        <dbReference type="SAM" id="Phobius"/>
    </source>
</evidence>
<name>A0A316YE14_9BASI</name>
<dbReference type="Gene3D" id="1.20.1250.20">
    <property type="entry name" value="MFS general substrate transporter like domains"/>
    <property type="match status" value="1"/>
</dbReference>
<evidence type="ECO:0000259" key="7">
    <source>
        <dbReference type="PROSITE" id="PS50850"/>
    </source>
</evidence>
<dbReference type="InterPro" id="IPR011701">
    <property type="entry name" value="MFS"/>
</dbReference>
<feature type="region of interest" description="Disordered" evidence="5">
    <location>
        <begin position="1"/>
        <end position="65"/>
    </location>
</feature>
<dbReference type="GO" id="GO:0005886">
    <property type="term" value="C:plasma membrane"/>
    <property type="evidence" value="ECO:0007669"/>
    <property type="project" value="TreeGrafter"/>
</dbReference>
<evidence type="ECO:0000313" key="9">
    <source>
        <dbReference type="Proteomes" id="UP000245768"/>
    </source>
</evidence>
<dbReference type="GO" id="GO:0022857">
    <property type="term" value="F:transmembrane transporter activity"/>
    <property type="evidence" value="ECO:0007669"/>
    <property type="project" value="InterPro"/>
</dbReference>
<evidence type="ECO:0000256" key="5">
    <source>
        <dbReference type="SAM" id="MobiDB-lite"/>
    </source>
</evidence>
<dbReference type="CDD" id="cd17502">
    <property type="entry name" value="MFS_Azr1_MDR_like"/>
    <property type="match status" value="1"/>
</dbReference>
<keyword evidence="9" id="KW-1185">Reference proteome</keyword>
<evidence type="ECO:0000256" key="1">
    <source>
        <dbReference type="ARBA" id="ARBA00004141"/>
    </source>
</evidence>
<feature type="compositionally biased region" description="Basic and acidic residues" evidence="5">
    <location>
        <begin position="24"/>
        <end position="60"/>
    </location>
</feature>
<feature type="transmembrane region" description="Helical" evidence="6">
    <location>
        <begin position="208"/>
        <end position="226"/>
    </location>
</feature>
<dbReference type="PANTHER" id="PTHR23501:SF198">
    <property type="entry name" value="AZOLE RESISTANCE PROTEIN 1-RELATED"/>
    <property type="match status" value="1"/>
</dbReference>
<comment type="subcellular location">
    <subcellularLocation>
        <location evidence="1">Membrane</location>
        <topology evidence="1">Multi-pass membrane protein</topology>
    </subcellularLocation>
</comment>
<dbReference type="InterPro" id="IPR020846">
    <property type="entry name" value="MFS_dom"/>
</dbReference>
<dbReference type="SUPFAM" id="SSF103473">
    <property type="entry name" value="MFS general substrate transporter"/>
    <property type="match status" value="1"/>
</dbReference>
<evidence type="ECO:0000256" key="4">
    <source>
        <dbReference type="ARBA" id="ARBA00023136"/>
    </source>
</evidence>
<reference evidence="8 9" key="1">
    <citation type="journal article" date="2018" name="Mol. Biol. Evol.">
        <title>Broad Genomic Sampling Reveals a Smut Pathogenic Ancestry of the Fungal Clade Ustilaginomycotina.</title>
        <authorList>
            <person name="Kijpornyongpan T."/>
            <person name="Mondo S.J."/>
            <person name="Barry K."/>
            <person name="Sandor L."/>
            <person name="Lee J."/>
            <person name="Lipzen A."/>
            <person name="Pangilinan J."/>
            <person name="LaButti K."/>
            <person name="Hainaut M."/>
            <person name="Henrissat B."/>
            <person name="Grigoriev I.V."/>
            <person name="Spatafora J.W."/>
            <person name="Aime M.C."/>
        </authorList>
    </citation>
    <scope>NUCLEOTIDE SEQUENCE [LARGE SCALE GENOMIC DNA]</scope>
    <source>
        <strain evidence="8 9">MCA 4198</strain>
    </source>
</reference>
<evidence type="ECO:0000256" key="3">
    <source>
        <dbReference type="ARBA" id="ARBA00022989"/>
    </source>
</evidence>
<feature type="transmembrane region" description="Helical" evidence="6">
    <location>
        <begin position="273"/>
        <end position="292"/>
    </location>
</feature>
<feature type="transmembrane region" description="Helical" evidence="6">
    <location>
        <begin position="114"/>
        <end position="131"/>
    </location>
</feature>
<proteinExistence type="predicted"/>
<dbReference type="InParanoid" id="A0A316YE14"/>
<feature type="transmembrane region" description="Helical" evidence="6">
    <location>
        <begin position="542"/>
        <end position="560"/>
    </location>
</feature>
<keyword evidence="2 6" id="KW-0812">Transmembrane</keyword>
<dbReference type="STRING" id="215250.A0A316YE14"/>
<protein>
    <submittedName>
        <fullName evidence="8">MFS general substrate transporter</fullName>
    </submittedName>
</protein>
<dbReference type="InterPro" id="IPR036259">
    <property type="entry name" value="MFS_trans_sf"/>
</dbReference>
<feature type="transmembrane region" description="Helical" evidence="6">
    <location>
        <begin position="174"/>
        <end position="196"/>
    </location>
</feature>
<dbReference type="PANTHER" id="PTHR23501">
    <property type="entry name" value="MAJOR FACILITATOR SUPERFAMILY"/>
    <property type="match status" value="1"/>
</dbReference>
<dbReference type="Pfam" id="PF07690">
    <property type="entry name" value="MFS_1"/>
    <property type="match status" value="1"/>
</dbReference>
<feature type="transmembrane region" description="Helical" evidence="6">
    <location>
        <begin position="304"/>
        <end position="320"/>
    </location>
</feature>
<organism evidence="8 9">
    <name type="scientific">Acaromyces ingoldii</name>
    <dbReference type="NCBI Taxonomy" id="215250"/>
    <lineage>
        <taxon>Eukaryota</taxon>
        <taxon>Fungi</taxon>
        <taxon>Dikarya</taxon>
        <taxon>Basidiomycota</taxon>
        <taxon>Ustilaginomycotina</taxon>
        <taxon>Exobasidiomycetes</taxon>
        <taxon>Exobasidiales</taxon>
        <taxon>Cryptobasidiaceae</taxon>
        <taxon>Acaromyces</taxon>
    </lineage>
</organism>
<feature type="transmembrane region" description="Helical" evidence="6">
    <location>
        <begin position="74"/>
        <end position="93"/>
    </location>
</feature>
<feature type="domain" description="Major facilitator superfamily (MFS) profile" evidence="7">
    <location>
        <begin position="79"/>
        <end position="565"/>
    </location>
</feature>
<dbReference type="RefSeq" id="XP_025374569.1">
    <property type="nucleotide sequence ID" value="XM_025523707.1"/>
</dbReference>
<dbReference type="AlphaFoldDB" id="A0A316YE14"/>
<gene>
    <name evidence="8" type="ORF">FA10DRAFT_281574</name>
</gene>
<feature type="transmembrane region" description="Helical" evidence="6">
    <location>
        <begin position="472"/>
        <end position="492"/>
    </location>
</feature>
<feature type="transmembrane region" description="Helical" evidence="6">
    <location>
        <begin position="405"/>
        <end position="426"/>
    </location>
</feature>
<feature type="transmembrane region" description="Helical" evidence="6">
    <location>
        <begin position="433"/>
        <end position="452"/>
    </location>
</feature>
<keyword evidence="4 6" id="KW-0472">Membrane</keyword>
<feature type="transmembrane region" description="Helical" evidence="6">
    <location>
        <begin position="340"/>
        <end position="361"/>
    </location>
</feature>
<dbReference type="GeneID" id="37045623"/>
<dbReference type="OrthoDB" id="10021397at2759"/>
<keyword evidence="3 6" id="KW-1133">Transmembrane helix</keyword>
<feature type="transmembrane region" description="Helical" evidence="6">
    <location>
        <begin position="382"/>
        <end position="399"/>
    </location>
</feature>
<dbReference type="EMBL" id="KZ819640">
    <property type="protein sequence ID" value="PWN87371.1"/>
    <property type="molecule type" value="Genomic_DNA"/>
</dbReference>
<dbReference type="Proteomes" id="UP000245768">
    <property type="component" value="Unassembled WGS sequence"/>
</dbReference>